<organism evidence="1 2">
    <name type="scientific">Aneurinibacillus danicus</name>
    <dbReference type="NCBI Taxonomy" id="267746"/>
    <lineage>
        <taxon>Bacteria</taxon>
        <taxon>Bacillati</taxon>
        <taxon>Bacillota</taxon>
        <taxon>Bacilli</taxon>
        <taxon>Bacillales</taxon>
        <taxon>Paenibacillaceae</taxon>
        <taxon>Aneurinibacillus group</taxon>
        <taxon>Aneurinibacillus</taxon>
    </lineage>
</organism>
<comment type="caution">
    <text evidence="1">The sequence shown here is derived from an EMBL/GenBank/DDBJ whole genome shotgun (WGS) entry which is preliminary data.</text>
</comment>
<dbReference type="AlphaFoldDB" id="A0A511V5F5"/>
<name>A0A511V5F5_9BACL</name>
<evidence type="ECO:0000313" key="1">
    <source>
        <dbReference type="EMBL" id="GEN32973.1"/>
    </source>
</evidence>
<gene>
    <name evidence="1" type="ORF">ADA01nite_04330</name>
</gene>
<dbReference type="Proteomes" id="UP000321157">
    <property type="component" value="Unassembled WGS sequence"/>
</dbReference>
<sequence>MRNNQKPYTIHMTFGQGDLGEIIDDLARQVVSKNMGAFHAGNPRVKKSTSIGRAI</sequence>
<protein>
    <submittedName>
        <fullName evidence="1">Uncharacterized protein</fullName>
    </submittedName>
</protein>
<dbReference type="EMBL" id="BJXX01000019">
    <property type="protein sequence ID" value="GEN32973.1"/>
    <property type="molecule type" value="Genomic_DNA"/>
</dbReference>
<dbReference type="RefSeq" id="WP_170230093.1">
    <property type="nucleotide sequence ID" value="NZ_BJXX01000019.1"/>
</dbReference>
<accession>A0A511V5F5</accession>
<reference evidence="1 2" key="1">
    <citation type="submission" date="2019-07" db="EMBL/GenBank/DDBJ databases">
        <title>Whole genome shotgun sequence of Aneurinibacillus danicus NBRC 102444.</title>
        <authorList>
            <person name="Hosoyama A."/>
            <person name="Uohara A."/>
            <person name="Ohji S."/>
            <person name="Ichikawa N."/>
        </authorList>
    </citation>
    <scope>NUCLEOTIDE SEQUENCE [LARGE SCALE GENOMIC DNA]</scope>
    <source>
        <strain evidence="1 2">NBRC 102444</strain>
    </source>
</reference>
<keyword evidence="2" id="KW-1185">Reference proteome</keyword>
<evidence type="ECO:0000313" key="2">
    <source>
        <dbReference type="Proteomes" id="UP000321157"/>
    </source>
</evidence>
<proteinExistence type="predicted"/>